<sequence length="68" mass="7735">MIIASREDIDLHGNKWEETVVWMGDGAFRVEVRSDDPCGCLSAELNLLELSEYIQKTAAPPFVWRVLL</sequence>
<name>A0A176YEM3_9BRAD</name>
<dbReference type="AlphaFoldDB" id="A0A176YEM3"/>
<protein>
    <submittedName>
        <fullName evidence="1">Uncharacterized protein</fullName>
    </submittedName>
</protein>
<organism evidence="1 2">
    <name type="scientific">Bradyrhizobium centrolobii</name>
    <dbReference type="NCBI Taxonomy" id="1505087"/>
    <lineage>
        <taxon>Bacteria</taxon>
        <taxon>Pseudomonadati</taxon>
        <taxon>Pseudomonadota</taxon>
        <taxon>Alphaproteobacteria</taxon>
        <taxon>Hyphomicrobiales</taxon>
        <taxon>Nitrobacteraceae</taxon>
        <taxon>Bradyrhizobium</taxon>
    </lineage>
</organism>
<comment type="caution">
    <text evidence="1">The sequence shown here is derived from an EMBL/GenBank/DDBJ whole genome shotgun (WGS) entry which is preliminary data.</text>
</comment>
<gene>
    <name evidence="1" type="ORF">AYJ54_24280</name>
</gene>
<evidence type="ECO:0000313" key="2">
    <source>
        <dbReference type="Proteomes" id="UP000076959"/>
    </source>
</evidence>
<evidence type="ECO:0000313" key="1">
    <source>
        <dbReference type="EMBL" id="OAF04309.1"/>
    </source>
</evidence>
<proteinExistence type="predicted"/>
<accession>A0A176YEM3</accession>
<dbReference type="EMBL" id="LUUB01000086">
    <property type="protein sequence ID" value="OAF04309.1"/>
    <property type="molecule type" value="Genomic_DNA"/>
</dbReference>
<dbReference type="STRING" id="1505087.AYJ54_24280"/>
<reference evidence="1 2" key="1">
    <citation type="submission" date="2016-03" db="EMBL/GenBank/DDBJ databases">
        <title>Draft Genome Sequence of the Strain BR 10245 (Bradyrhizobium sp.) isolated from nodules of Centrolobium paraense.</title>
        <authorList>
            <person name="Simoes-Araujo J.L.Sr."/>
            <person name="Barauna A.C."/>
            <person name="Silva K."/>
            <person name="Zilli J.E."/>
        </authorList>
    </citation>
    <scope>NUCLEOTIDE SEQUENCE [LARGE SCALE GENOMIC DNA]</scope>
    <source>
        <strain evidence="1 2">BR 10245</strain>
    </source>
</reference>
<keyword evidence="2" id="KW-1185">Reference proteome</keyword>
<dbReference type="Proteomes" id="UP000076959">
    <property type="component" value="Unassembled WGS sequence"/>
</dbReference>